<accession>A0A640WH14</accession>
<dbReference type="SUPFAM" id="SSF51735">
    <property type="entry name" value="NAD(P)-binding Rossmann-fold domains"/>
    <property type="match status" value="1"/>
</dbReference>
<evidence type="ECO:0000256" key="2">
    <source>
        <dbReference type="ARBA" id="ARBA00023002"/>
    </source>
</evidence>
<dbReference type="InterPro" id="IPR020904">
    <property type="entry name" value="Sc_DH/Rdtase_CS"/>
</dbReference>
<keyword evidence="2" id="KW-0560">Oxidoreductase</keyword>
<dbReference type="PRINTS" id="PR00080">
    <property type="entry name" value="SDRFAMILY"/>
</dbReference>
<proteinExistence type="inferred from homology"/>
<dbReference type="PRINTS" id="PR00081">
    <property type="entry name" value="GDHRDH"/>
</dbReference>
<dbReference type="AlphaFoldDB" id="A0A640WH14"/>
<dbReference type="Pfam" id="PF13561">
    <property type="entry name" value="adh_short_C2"/>
    <property type="match status" value="1"/>
</dbReference>
<gene>
    <name evidence="3" type="ORF">F0A16_04715</name>
</gene>
<evidence type="ECO:0000313" key="4">
    <source>
        <dbReference type="Proteomes" id="UP000466024"/>
    </source>
</evidence>
<dbReference type="GO" id="GO:0016616">
    <property type="term" value="F:oxidoreductase activity, acting on the CH-OH group of donors, NAD or NADP as acceptor"/>
    <property type="evidence" value="ECO:0007669"/>
    <property type="project" value="TreeGrafter"/>
</dbReference>
<protein>
    <submittedName>
        <fullName evidence="3">SDR family oxidoreductase</fullName>
    </submittedName>
</protein>
<dbReference type="FunFam" id="3.40.50.720:FF:000084">
    <property type="entry name" value="Short-chain dehydrogenase reductase"/>
    <property type="match status" value="1"/>
</dbReference>
<keyword evidence="4" id="KW-1185">Reference proteome</keyword>
<dbReference type="RefSeq" id="WP_149434243.1">
    <property type="nucleotide sequence ID" value="NZ_VTPX01000002.1"/>
</dbReference>
<dbReference type="InterPro" id="IPR002347">
    <property type="entry name" value="SDR_fam"/>
</dbReference>
<organism evidence="3 4">
    <name type="scientific">Salinicola corii</name>
    <dbReference type="NCBI Taxonomy" id="2606937"/>
    <lineage>
        <taxon>Bacteria</taxon>
        <taxon>Pseudomonadati</taxon>
        <taxon>Pseudomonadota</taxon>
        <taxon>Gammaproteobacteria</taxon>
        <taxon>Oceanospirillales</taxon>
        <taxon>Halomonadaceae</taxon>
        <taxon>Salinicola</taxon>
    </lineage>
</organism>
<reference evidence="3 4" key="1">
    <citation type="submission" date="2019-08" db="EMBL/GenBank/DDBJ databases">
        <title>Bioinformatics analysis of the strain L3 and L5.</title>
        <authorList>
            <person name="Li X."/>
        </authorList>
    </citation>
    <scope>NUCLEOTIDE SEQUENCE [LARGE SCALE GENOMIC DNA]</scope>
    <source>
        <strain evidence="3 4">L3</strain>
    </source>
</reference>
<evidence type="ECO:0000256" key="1">
    <source>
        <dbReference type="ARBA" id="ARBA00006484"/>
    </source>
</evidence>
<dbReference type="PROSITE" id="PS00061">
    <property type="entry name" value="ADH_SHORT"/>
    <property type="match status" value="1"/>
</dbReference>
<evidence type="ECO:0000313" key="3">
    <source>
        <dbReference type="EMBL" id="KAA0019642.1"/>
    </source>
</evidence>
<sequence>MSISPFDLKDRKALVTGGGQGIGLAFARGLAEAGADVMLVARQSVHLEAAREALSDTGAGVDIFSADVTRESDCEALANYCREQFGELDILVNNAGTNWRGMPQDYTLEQWKALIDVNLTSVFLVSRCMFPMLSIKGGKIINVGSMTSIFGTTHTAPYGAAKGGVVQLTRALASARYDIQVNAILPGWIDTDLTARGREASPELHDKVLARTPAGRWGQPQDLVGAGVFLASAASNFVTGIAMPVDGGYSAEG</sequence>
<dbReference type="EMBL" id="VTPX01000002">
    <property type="protein sequence ID" value="KAA0019642.1"/>
    <property type="molecule type" value="Genomic_DNA"/>
</dbReference>
<comment type="caution">
    <text evidence="3">The sequence shown here is derived from an EMBL/GenBank/DDBJ whole genome shotgun (WGS) entry which is preliminary data.</text>
</comment>
<dbReference type="InterPro" id="IPR036291">
    <property type="entry name" value="NAD(P)-bd_dom_sf"/>
</dbReference>
<dbReference type="Proteomes" id="UP000466024">
    <property type="component" value="Unassembled WGS sequence"/>
</dbReference>
<dbReference type="PANTHER" id="PTHR42760">
    <property type="entry name" value="SHORT-CHAIN DEHYDROGENASES/REDUCTASES FAMILY MEMBER"/>
    <property type="match status" value="1"/>
</dbReference>
<dbReference type="Gene3D" id="3.40.50.720">
    <property type="entry name" value="NAD(P)-binding Rossmann-like Domain"/>
    <property type="match status" value="1"/>
</dbReference>
<dbReference type="PANTHER" id="PTHR42760:SF115">
    <property type="entry name" value="3-OXOACYL-[ACYL-CARRIER-PROTEIN] REDUCTASE FABG"/>
    <property type="match status" value="1"/>
</dbReference>
<name>A0A640WH14_9GAMM</name>
<comment type="similarity">
    <text evidence="1">Belongs to the short-chain dehydrogenases/reductases (SDR) family.</text>
</comment>